<evidence type="ECO:0000313" key="4">
    <source>
        <dbReference type="Proteomes" id="UP000053144"/>
    </source>
</evidence>
<proteinExistence type="predicted"/>
<feature type="compositionally biased region" description="Acidic residues" evidence="1">
    <location>
        <begin position="235"/>
        <end position="256"/>
    </location>
</feature>
<evidence type="ECO:0000256" key="1">
    <source>
        <dbReference type="SAM" id="MobiDB-lite"/>
    </source>
</evidence>
<feature type="domain" description="Putative plant transposon protein" evidence="2">
    <location>
        <begin position="11"/>
        <end position="194"/>
    </location>
</feature>
<evidence type="ECO:0000313" key="3">
    <source>
        <dbReference type="EMBL" id="KOM37421.1"/>
    </source>
</evidence>
<protein>
    <recommendedName>
        <fullName evidence="2">Putative plant transposon protein domain-containing protein</fullName>
    </recommendedName>
</protein>
<organism evidence="3 4">
    <name type="scientific">Phaseolus angularis</name>
    <name type="common">Azuki bean</name>
    <name type="synonym">Vigna angularis</name>
    <dbReference type="NCBI Taxonomy" id="3914"/>
    <lineage>
        <taxon>Eukaryota</taxon>
        <taxon>Viridiplantae</taxon>
        <taxon>Streptophyta</taxon>
        <taxon>Embryophyta</taxon>
        <taxon>Tracheophyta</taxon>
        <taxon>Spermatophyta</taxon>
        <taxon>Magnoliopsida</taxon>
        <taxon>eudicotyledons</taxon>
        <taxon>Gunneridae</taxon>
        <taxon>Pentapetalae</taxon>
        <taxon>rosids</taxon>
        <taxon>fabids</taxon>
        <taxon>Fabales</taxon>
        <taxon>Fabaceae</taxon>
        <taxon>Papilionoideae</taxon>
        <taxon>50 kb inversion clade</taxon>
        <taxon>NPAAA clade</taxon>
        <taxon>indigoferoid/millettioid clade</taxon>
        <taxon>Phaseoleae</taxon>
        <taxon>Vigna</taxon>
    </lineage>
</organism>
<dbReference type="AlphaFoldDB" id="A0A0L9U3R0"/>
<dbReference type="EMBL" id="CM003373">
    <property type="protein sequence ID" value="KOM37421.1"/>
    <property type="molecule type" value="Genomic_DNA"/>
</dbReference>
<dbReference type="Pfam" id="PF20167">
    <property type="entry name" value="Transposase_32"/>
    <property type="match status" value="1"/>
</dbReference>
<sequence>MAPEFERELGRRQWENVAFYPSPANIAMVKEFYTNAKGFGNNHESYNSYVRGKRIPYDADTINSFLGSEWIGEQCQFVLAMDEDINYAEVEQTLCMPGGRFQRNRNDTPIHIRRTYLTPLAKYLMAFTHANIQPCSHVSNITTNRAAFLFYVLRGLNINLGQVIADEIKHCAHSVSNKAPLGHPSLITHLCDWNTYASTLAFRGSQESATTGSAGAGLGCCTIPDERHIQLRMVDEEEEEDDEDEDEEDDSDDSRG</sequence>
<name>A0A0L9U3R0_PHAAN</name>
<reference evidence="4" key="1">
    <citation type="journal article" date="2015" name="Proc. Natl. Acad. Sci. U.S.A.">
        <title>Genome sequencing of adzuki bean (Vigna angularis) provides insight into high starch and low fat accumulation and domestication.</title>
        <authorList>
            <person name="Yang K."/>
            <person name="Tian Z."/>
            <person name="Chen C."/>
            <person name="Luo L."/>
            <person name="Zhao B."/>
            <person name="Wang Z."/>
            <person name="Yu L."/>
            <person name="Li Y."/>
            <person name="Sun Y."/>
            <person name="Li W."/>
            <person name="Chen Y."/>
            <person name="Li Y."/>
            <person name="Zhang Y."/>
            <person name="Ai D."/>
            <person name="Zhao J."/>
            <person name="Shang C."/>
            <person name="Ma Y."/>
            <person name="Wu B."/>
            <person name="Wang M."/>
            <person name="Gao L."/>
            <person name="Sun D."/>
            <person name="Zhang P."/>
            <person name="Guo F."/>
            <person name="Wang W."/>
            <person name="Li Y."/>
            <person name="Wang J."/>
            <person name="Varshney R.K."/>
            <person name="Wang J."/>
            <person name="Ling H.Q."/>
            <person name="Wan P."/>
        </authorList>
    </citation>
    <scope>NUCLEOTIDE SEQUENCE</scope>
    <source>
        <strain evidence="4">cv. Jingnong 6</strain>
    </source>
</reference>
<gene>
    <name evidence="3" type="ORF">LR48_Vigan03g080300</name>
</gene>
<accession>A0A0L9U3R0</accession>
<dbReference type="Gramene" id="KOM37421">
    <property type="protein sequence ID" value="KOM37421"/>
    <property type="gene ID" value="LR48_Vigan03g080300"/>
</dbReference>
<feature type="region of interest" description="Disordered" evidence="1">
    <location>
        <begin position="230"/>
        <end position="256"/>
    </location>
</feature>
<dbReference type="InterPro" id="IPR046796">
    <property type="entry name" value="Transposase_32_dom"/>
</dbReference>
<dbReference type="Proteomes" id="UP000053144">
    <property type="component" value="Chromosome 3"/>
</dbReference>
<evidence type="ECO:0000259" key="2">
    <source>
        <dbReference type="Pfam" id="PF20167"/>
    </source>
</evidence>